<sequence>MIHAVLWQRIEGLLVLAAGLALFFHFNDTMPWWVALLIFFAPDLSFIAYAFGPRVGAFCYNLVHIYGFGAALLAVGVLAAIPLLTVLGALWLAHCGLDRMFGYGLKSPEGFSVTHLGRIGKQQ</sequence>
<dbReference type="InterPro" id="IPR025356">
    <property type="entry name" value="DUF4260"/>
</dbReference>
<name>A0ABY6ITM6_9HYPH</name>
<keyword evidence="1" id="KW-1133">Transmembrane helix</keyword>
<gene>
    <name evidence="2" type="ORF">OF122_03070</name>
</gene>
<organism evidence="2 3">
    <name type="scientific">Pelagibacterium flavum</name>
    <dbReference type="NCBI Taxonomy" id="2984530"/>
    <lineage>
        <taxon>Bacteria</taxon>
        <taxon>Pseudomonadati</taxon>
        <taxon>Pseudomonadota</taxon>
        <taxon>Alphaproteobacteria</taxon>
        <taxon>Hyphomicrobiales</taxon>
        <taxon>Devosiaceae</taxon>
        <taxon>Pelagibacterium</taxon>
    </lineage>
</organism>
<accession>A0ABY6ITM6</accession>
<dbReference type="RefSeq" id="WP_264226380.1">
    <property type="nucleotide sequence ID" value="NZ_CP107716.1"/>
</dbReference>
<evidence type="ECO:0000256" key="1">
    <source>
        <dbReference type="SAM" id="Phobius"/>
    </source>
</evidence>
<feature type="transmembrane region" description="Helical" evidence="1">
    <location>
        <begin position="33"/>
        <end position="51"/>
    </location>
</feature>
<feature type="transmembrane region" description="Helical" evidence="1">
    <location>
        <begin position="6"/>
        <end position="26"/>
    </location>
</feature>
<reference evidence="2" key="1">
    <citation type="submission" date="2022-10" db="EMBL/GenBank/DDBJ databases">
        <title>YIM 151497 complete genome.</title>
        <authorList>
            <person name="Chen X."/>
        </authorList>
    </citation>
    <scope>NUCLEOTIDE SEQUENCE</scope>
    <source>
        <strain evidence="2">YIM 151497</strain>
    </source>
</reference>
<dbReference type="EMBL" id="CP107716">
    <property type="protein sequence ID" value="UYQ72774.1"/>
    <property type="molecule type" value="Genomic_DNA"/>
</dbReference>
<keyword evidence="1" id="KW-0812">Transmembrane</keyword>
<keyword evidence="1" id="KW-0472">Membrane</keyword>
<dbReference type="Proteomes" id="UP001163882">
    <property type="component" value="Chromosome"/>
</dbReference>
<keyword evidence="3" id="KW-1185">Reference proteome</keyword>
<proteinExistence type="predicted"/>
<feature type="transmembrane region" description="Helical" evidence="1">
    <location>
        <begin position="63"/>
        <end position="93"/>
    </location>
</feature>
<evidence type="ECO:0000313" key="2">
    <source>
        <dbReference type="EMBL" id="UYQ72774.1"/>
    </source>
</evidence>
<evidence type="ECO:0000313" key="3">
    <source>
        <dbReference type="Proteomes" id="UP001163882"/>
    </source>
</evidence>
<dbReference type="Pfam" id="PF14079">
    <property type="entry name" value="DUF4260"/>
    <property type="match status" value="1"/>
</dbReference>
<protein>
    <submittedName>
        <fullName evidence="2">DUF4260 domain-containing protein</fullName>
    </submittedName>
</protein>